<dbReference type="PANTHER" id="PTHR34471">
    <property type="entry name" value="ARGININE REPRESSOR"/>
    <property type="match status" value="1"/>
</dbReference>
<dbReference type="InterPro" id="IPR036251">
    <property type="entry name" value="Arg_repress_C_sf"/>
</dbReference>
<comment type="caution">
    <text evidence="2">The sequence shown here is derived from an EMBL/GenBank/DDBJ whole genome shotgun (WGS) entry which is preliminary data.</text>
</comment>
<evidence type="ECO:0000313" key="2">
    <source>
        <dbReference type="EMBL" id="MPM73196.1"/>
    </source>
</evidence>
<dbReference type="HAMAP" id="MF_00173">
    <property type="entry name" value="Arg_repressor"/>
    <property type="match status" value="1"/>
</dbReference>
<sequence>MVIKTLPGMAQAAAASIDAMSWTEIVGTLAGDDTIFAIFRSEAAALGYTGELNKMLK</sequence>
<protein>
    <submittedName>
        <fullName evidence="2">Arginine repressor</fullName>
    </submittedName>
</protein>
<dbReference type="PANTHER" id="PTHR34471:SF1">
    <property type="entry name" value="ARGININE REPRESSOR"/>
    <property type="match status" value="1"/>
</dbReference>
<dbReference type="InterPro" id="IPR020899">
    <property type="entry name" value="Arg_repress_C"/>
</dbReference>
<proteinExistence type="inferred from homology"/>
<dbReference type="GO" id="GO:0051259">
    <property type="term" value="P:protein complex oligomerization"/>
    <property type="evidence" value="ECO:0007669"/>
    <property type="project" value="InterPro"/>
</dbReference>
<accession>A0A645C5Y2</accession>
<dbReference type="Pfam" id="PF02863">
    <property type="entry name" value="Arg_repressor_C"/>
    <property type="match status" value="1"/>
</dbReference>
<dbReference type="GO" id="GO:0034618">
    <property type="term" value="F:arginine binding"/>
    <property type="evidence" value="ECO:0007669"/>
    <property type="project" value="InterPro"/>
</dbReference>
<dbReference type="EMBL" id="VSSQ01025209">
    <property type="protein sequence ID" value="MPM73196.1"/>
    <property type="molecule type" value="Genomic_DNA"/>
</dbReference>
<feature type="domain" description="Arginine repressor C-terminal" evidence="1">
    <location>
        <begin position="1"/>
        <end position="48"/>
    </location>
</feature>
<gene>
    <name evidence="2" type="primary">argR_21</name>
    <name evidence="2" type="ORF">SDC9_120172</name>
</gene>
<dbReference type="InterPro" id="IPR001669">
    <property type="entry name" value="Arg_repress"/>
</dbReference>
<name>A0A645C5Y2_9ZZZZ</name>
<organism evidence="2">
    <name type="scientific">bioreactor metagenome</name>
    <dbReference type="NCBI Taxonomy" id="1076179"/>
    <lineage>
        <taxon>unclassified sequences</taxon>
        <taxon>metagenomes</taxon>
        <taxon>ecological metagenomes</taxon>
    </lineage>
</organism>
<dbReference type="AlphaFoldDB" id="A0A645C5Y2"/>
<dbReference type="Gene3D" id="3.30.1360.40">
    <property type="match status" value="1"/>
</dbReference>
<reference evidence="2" key="1">
    <citation type="submission" date="2019-08" db="EMBL/GenBank/DDBJ databases">
        <authorList>
            <person name="Kucharzyk K."/>
            <person name="Murdoch R.W."/>
            <person name="Higgins S."/>
            <person name="Loffler F."/>
        </authorList>
    </citation>
    <scope>NUCLEOTIDE SEQUENCE</scope>
</reference>
<dbReference type="GO" id="GO:0003700">
    <property type="term" value="F:DNA-binding transcription factor activity"/>
    <property type="evidence" value="ECO:0007669"/>
    <property type="project" value="InterPro"/>
</dbReference>
<dbReference type="SUPFAM" id="SSF55252">
    <property type="entry name" value="C-terminal domain of arginine repressor"/>
    <property type="match status" value="1"/>
</dbReference>
<evidence type="ECO:0000259" key="1">
    <source>
        <dbReference type="Pfam" id="PF02863"/>
    </source>
</evidence>